<gene>
    <name evidence="1" type="ORF">ERS852395_02017</name>
</gene>
<organism evidence="1 2">
    <name type="scientific">Blautia obeum</name>
    <dbReference type="NCBI Taxonomy" id="40520"/>
    <lineage>
        <taxon>Bacteria</taxon>
        <taxon>Bacillati</taxon>
        <taxon>Bacillota</taxon>
        <taxon>Clostridia</taxon>
        <taxon>Lachnospirales</taxon>
        <taxon>Lachnospiraceae</taxon>
        <taxon>Blautia</taxon>
    </lineage>
</organism>
<name>A0A174C0T3_9FIRM</name>
<dbReference type="EMBL" id="CYZA01000009">
    <property type="protein sequence ID" value="CUO06694.1"/>
    <property type="molecule type" value="Genomic_DNA"/>
</dbReference>
<dbReference type="Proteomes" id="UP000095447">
    <property type="component" value="Unassembled WGS sequence"/>
</dbReference>
<dbReference type="STRING" id="657314.CK5_22750"/>
<dbReference type="InterPro" id="IPR045507">
    <property type="entry name" value="DUF6483"/>
</dbReference>
<dbReference type="AlphaFoldDB" id="A0A174C0T3"/>
<sequence>MFGVMKMYFTDEKDYIMRMIKEMVRVLFSLVFGKKYVSVELEKENKYEVSGKKLKSFLDMIDLGQINEAENILLDNIDYTNKEEVMAAALFYQYLSEKDNEFLENNNYTKEEVLSGFKQLLIQSGYKELFYLIKDDNEW</sequence>
<accession>A0A174C0T3</accession>
<evidence type="ECO:0000313" key="1">
    <source>
        <dbReference type="EMBL" id="CUO06694.1"/>
    </source>
</evidence>
<protein>
    <submittedName>
        <fullName evidence="1">Uncharacterized protein</fullName>
    </submittedName>
</protein>
<dbReference type="Pfam" id="PF20092">
    <property type="entry name" value="DUF6483"/>
    <property type="match status" value="1"/>
</dbReference>
<proteinExistence type="predicted"/>
<reference evidence="1 2" key="1">
    <citation type="submission" date="2015-09" db="EMBL/GenBank/DDBJ databases">
        <authorList>
            <consortium name="Pathogen Informatics"/>
        </authorList>
    </citation>
    <scope>NUCLEOTIDE SEQUENCE [LARGE SCALE GENOMIC DNA]</scope>
    <source>
        <strain evidence="1 2">2789STDY5608838</strain>
    </source>
</reference>
<evidence type="ECO:0000313" key="2">
    <source>
        <dbReference type="Proteomes" id="UP000095447"/>
    </source>
</evidence>